<dbReference type="SUPFAM" id="SSF53448">
    <property type="entry name" value="Nucleotide-diphospho-sugar transferases"/>
    <property type="match status" value="1"/>
</dbReference>
<reference evidence="2 3" key="1">
    <citation type="submission" date="2017-11" db="EMBL/GenBank/DDBJ databases">
        <title>Genome-resolved metagenomics identifies genetic mobility, metabolic interactions, and unexpected diversity in perchlorate-reducing communities.</title>
        <authorList>
            <person name="Barnum T.P."/>
            <person name="Figueroa I.A."/>
            <person name="Carlstrom C.I."/>
            <person name="Lucas L.N."/>
            <person name="Engelbrektson A.L."/>
            <person name="Coates J.D."/>
        </authorList>
    </citation>
    <scope>NUCLEOTIDE SEQUENCE [LARGE SCALE GENOMIC DNA]</scope>
    <source>
        <strain evidence="2">BM706</strain>
    </source>
</reference>
<dbReference type="Pfam" id="PF00535">
    <property type="entry name" value="Glycos_transf_2"/>
    <property type="match status" value="1"/>
</dbReference>
<accession>A0A2N5ZHE3</accession>
<dbReference type="InterPro" id="IPR029044">
    <property type="entry name" value="Nucleotide-diphossugar_trans"/>
</dbReference>
<dbReference type="EMBL" id="PKTG01000071">
    <property type="protein sequence ID" value="PLX18120.1"/>
    <property type="molecule type" value="Genomic_DNA"/>
</dbReference>
<proteinExistence type="predicted"/>
<dbReference type="GO" id="GO:0016740">
    <property type="term" value="F:transferase activity"/>
    <property type="evidence" value="ECO:0007669"/>
    <property type="project" value="UniProtKB-KW"/>
</dbReference>
<evidence type="ECO:0000313" key="2">
    <source>
        <dbReference type="EMBL" id="PLX18120.1"/>
    </source>
</evidence>
<protein>
    <submittedName>
        <fullName evidence="2">Family 2 glycosyl transferase</fullName>
    </submittedName>
</protein>
<dbReference type="PANTHER" id="PTHR43685:SF3">
    <property type="entry name" value="SLR2126 PROTEIN"/>
    <property type="match status" value="1"/>
</dbReference>
<dbReference type="AlphaFoldDB" id="A0A2N5ZHE3"/>
<name>A0A2N5ZHE3_MUIH1</name>
<dbReference type="CDD" id="cd06420">
    <property type="entry name" value="GT2_Chondriotin_Pol_N"/>
    <property type="match status" value="1"/>
</dbReference>
<dbReference type="InterPro" id="IPR001173">
    <property type="entry name" value="Glyco_trans_2-like"/>
</dbReference>
<dbReference type="InterPro" id="IPR050834">
    <property type="entry name" value="Glycosyltransf_2"/>
</dbReference>
<comment type="caution">
    <text evidence="2">The sequence shown here is derived from an EMBL/GenBank/DDBJ whole genome shotgun (WGS) entry which is preliminary data.</text>
</comment>
<dbReference type="Proteomes" id="UP000234857">
    <property type="component" value="Unassembled WGS sequence"/>
</dbReference>
<organism evidence="2 3">
    <name type="scientific">Muiribacterium halophilum</name>
    <dbReference type="NCBI Taxonomy" id="2053465"/>
    <lineage>
        <taxon>Bacteria</taxon>
        <taxon>Candidatus Muiribacteriota</taxon>
        <taxon>Candidatus Muiribacteriia</taxon>
        <taxon>Candidatus Muiribacteriales</taxon>
        <taxon>Candidatus Muiribacteriaceae</taxon>
        <taxon>Candidatus Muiribacterium</taxon>
    </lineage>
</organism>
<sequence length="266" mass="30980">MRSCLIITTYNSAEVLRFSLQSVLNQTVLPDEVVIADDGSSDHTDIVVKSFKERFKNKVIHSYQEDKGFRAAMSRNKAIAVSKSEYIIMIDGDMMLHKDFIKDHIKYAKRGFFLQGSRVLLKDELTKKILSKEKIDYRDFFSKKIGNHKNLLHLPVLTYFISLISKKSLKGIRTCNLSLFKEDIIKVNGFDESYEGWGREDSDFAQRLIKAGILRKDIKFAAIQFHLYHKEREHNTENDELLEKAMNENDFYCSDGIDKYLKENKN</sequence>
<keyword evidence="2" id="KW-0808">Transferase</keyword>
<evidence type="ECO:0000313" key="3">
    <source>
        <dbReference type="Proteomes" id="UP000234857"/>
    </source>
</evidence>
<dbReference type="PANTHER" id="PTHR43685">
    <property type="entry name" value="GLYCOSYLTRANSFERASE"/>
    <property type="match status" value="1"/>
</dbReference>
<dbReference type="Gene3D" id="3.90.550.10">
    <property type="entry name" value="Spore Coat Polysaccharide Biosynthesis Protein SpsA, Chain A"/>
    <property type="match status" value="1"/>
</dbReference>
<evidence type="ECO:0000259" key="1">
    <source>
        <dbReference type="Pfam" id="PF00535"/>
    </source>
</evidence>
<gene>
    <name evidence="2" type="ORF">C0601_05505</name>
</gene>
<feature type="domain" description="Glycosyltransferase 2-like" evidence="1">
    <location>
        <begin position="5"/>
        <end position="170"/>
    </location>
</feature>